<name>A0A240UQD5_9GAMM</name>
<dbReference type="InterPro" id="IPR028978">
    <property type="entry name" value="Chorismate_lyase_/UTRA_dom_sf"/>
</dbReference>
<dbReference type="GO" id="GO:0008813">
    <property type="term" value="F:chorismate lyase activity"/>
    <property type="evidence" value="ECO:0007669"/>
    <property type="project" value="InterPro"/>
</dbReference>
<proteinExistence type="predicted"/>
<evidence type="ECO:0000313" key="5">
    <source>
        <dbReference type="Proteomes" id="UP000194457"/>
    </source>
</evidence>
<keyword evidence="2" id="KW-0831">Ubiquinone biosynthesis</keyword>
<sequence length="195" mass="21805">MTLFSDVAFMPESPRPLLPLTRWQPITLSGVQLENPLADLMRSRDSLTARLSRLVDAPITVRLHAQGAGRGRHDELTALGLAAGQRVWRREVTLEAKGEVLVAARSVMALRGCPPWMARLGTQALGHQLFARAARAPGKSMVKRSDIEMTRDAPGFLDLPVAWGRRSLFTLGPDRPPLLVQEYFVHERFTRRLRP</sequence>
<accession>A0A240UQD5</accession>
<dbReference type="InterPro" id="IPR007440">
    <property type="entry name" value="Chorismate--pyruvate_lyase"/>
</dbReference>
<dbReference type="OrthoDB" id="9789493at2"/>
<dbReference type="GO" id="GO:0005829">
    <property type="term" value="C:cytosol"/>
    <property type="evidence" value="ECO:0007669"/>
    <property type="project" value="TreeGrafter"/>
</dbReference>
<dbReference type="RefSeq" id="WP_086900426.1">
    <property type="nucleotide sequence ID" value="NZ_CP021358.1"/>
</dbReference>
<gene>
    <name evidence="4" type="ORF">B9H00_09375</name>
</gene>
<dbReference type="Pfam" id="PF04345">
    <property type="entry name" value="Chor_lyase"/>
    <property type="match status" value="1"/>
</dbReference>
<organism evidence="4 5">
    <name type="scientific">Kushneria marisflavi</name>
    <dbReference type="NCBI Taxonomy" id="157779"/>
    <lineage>
        <taxon>Bacteria</taxon>
        <taxon>Pseudomonadati</taxon>
        <taxon>Pseudomonadota</taxon>
        <taxon>Gammaproteobacteria</taxon>
        <taxon>Oceanospirillales</taxon>
        <taxon>Halomonadaceae</taxon>
        <taxon>Kushneria</taxon>
    </lineage>
</organism>
<dbReference type="PANTHER" id="PTHR38683">
    <property type="entry name" value="CHORISMATE PYRUVATE-LYASE"/>
    <property type="match status" value="1"/>
</dbReference>
<evidence type="ECO:0008006" key="6">
    <source>
        <dbReference type="Google" id="ProtNLM"/>
    </source>
</evidence>
<keyword evidence="1" id="KW-0963">Cytoplasm</keyword>
<dbReference type="PANTHER" id="PTHR38683:SF1">
    <property type="entry name" value="CHORISMATE PYRUVATE-LYASE"/>
    <property type="match status" value="1"/>
</dbReference>
<dbReference type="Proteomes" id="UP000194457">
    <property type="component" value="Chromosome"/>
</dbReference>
<dbReference type="KEGG" id="kma:B9H00_09375"/>
<evidence type="ECO:0000313" key="4">
    <source>
        <dbReference type="EMBL" id="ART63239.1"/>
    </source>
</evidence>
<dbReference type="Gene3D" id="3.40.1410.10">
    <property type="entry name" value="Chorismate lyase-like"/>
    <property type="match status" value="1"/>
</dbReference>
<dbReference type="AlphaFoldDB" id="A0A240UQD5"/>
<evidence type="ECO:0000256" key="2">
    <source>
        <dbReference type="ARBA" id="ARBA00022688"/>
    </source>
</evidence>
<dbReference type="SUPFAM" id="SSF64288">
    <property type="entry name" value="Chorismate lyase-like"/>
    <property type="match status" value="1"/>
</dbReference>
<evidence type="ECO:0000256" key="1">
    <source>
        <dbReference type="ARBA" id="ARBA00022490"/>
    </source>
</evidence>
<dbReference type="GO" id="GO:0006744">
    <property type="term" value="P:ubiquinone biosynthetic process"/>
    <property type="evidence" value="ECO:0007669"/>
    <property type="project" value="UniProtKB-KW"/>
</dbReference>
<evidence type="ECO:0000256" key="3">
    <source>
        <dbReference type="ARBA" id="ARBA00023239"/>
    </source>
</evidence>
<reference evidence="4 5" key="1">
    <citation type="submission" date="2017-05" db="EMBL/GenBank/DDBJ databases">
        <authorList>
            <person name="Song R."/>
            <person name="Chenine A.L."/>
            <person name="Ruprecht R.M."/>
        </authorList>
    </citation>
    <scope>NUCLEOTIDE SEQUENCE [LARGE SCALE GENOMIC DNA]</scope>
    <source>
        <strain evidence="4">SW32</strain>
    </source>
</reference>
<protein>
    <recommendedName>
        <fullName evidence="6">Chorismate lyase</fullName>
    </recommendedName>
</protein>
<dbReference type="EMBL" id="CP021358">
    <property type="protein sequence ID" value="ART63239.1"/>
    <property type="molecule type" value="Genomic_DNA"/>
</dbReference>
<keyword evidence="5" id="KW-1185">Reference proteome</keyword>
<keyword evidence="3" id="KW-0456">Lyase</keyword>